<evidence type="ECO:0000256" key="1">
    <source>
        <dbReference type="SAM" id="Phobius"/>
    </source>
</evidence>
<dbReference type="AlphaFoldDB" id="A0A2D2ATW8"/>
<sequence length="163" mass="17054">MINRLRFLNPLLPLPTDAEQRSAARAAAVGAFLASGQIVVGIVASRLMETPAAAAMAPLTPSMLVVAAILLLAGAIQWRKPTRLIPALLIVLALAGLATTITAHFILPAEFKAAYDAPSGQLLAQRVFNRIASAAELLLFITGLRGAILLRRNARSEAASALA</sequence>
<dbReference type="KEGG" id="cmb:CSW64_02970"/>
<keyword evidence="1" id="KW-1133">Transmembrane helix</keyword>
<evidence type="ECO:0000313" key="2">
    <source>
        <dbReference type="EMBL" id="ATQ41450.1"/>
    </source>
</evidence>
<dbReference type="Proteomes" id="UP000228945">
    <property type="component" value="Chromosome"/>
</dbReference>
<keyword evidence="1" id="KW-0812">Transmembrane</keyword>
<gene>
    <name evidence="2" type="ORF">CSW64_02970</name>
</gene>
<feature type="transmembrane region" description="Helical" evidence="1">
    <location>
        <begin position="26"/>
        <end position="47"/>
    </location>
</feature>
<feature type="transmembrane region" description="Helical" evidence="1">
    <location>
        <begin position="127"/>
        <end position="150"/>
    </location>
</feature>
<accession>A0A2D2ATW8</accession>
<evidence type="ECO:0000313" key="3">
    <source>
        <dbReference type="Proteomes" id="UP000228945"/>
    </source>
</evidence>
<keyword evidence="1" id="KW-0472">Membrane</keyword>
<keyword evidence="3" id="KW-1185">Reference proteome</keyword>
<reference evidence="2 3" key="1">
    <citation type="submission" date="2017-10" db="EMBL/GenBank/DDBJ databases">
        <title>Genome sequence of Caulobacter mirabilis FWC38.</title>
        <authorList>
            <person name="Fiebig A."/>
            <person name="Crosson S."/>
        </authorList>
    </citation>
    <scope>NUCLEOTIDE SEQUENCE [LARGE SCALE GENOMIC DNA]</scope>
    <source>
        <strain evidence="2 3">FWC 38</strain>
    </source>
</reference>
<proteinExistence type="predicted"/>
<organism evidence="2 3">
    <name type="scientific">Caulobacter mirabilis</name>
    <dbReference type="NCBI Taxonomy" id="69666"/>
    <lineage>
        <taxon>Bacteria</taxon>
        <taxon>Pseudomonadati</taxon>
        <taxon>Pseudomonadota</taxon>
        <taxon>Alphaproteobacteria</taxon>
        <taxon>Caulobacterales</taxon>
        <taxon>Caulobacteraceae</taxon>
        <taxon>Caulobacter</taxon>
    </lineage>
</organism>
<name>A0A2D2ATW8_9CAUL</name>
<protein>
    <submittedName>
        <fullName evidence="2">Uncharacterized protein</fullName>
    </submittedName>
</protein>
<dbReference type="RefSeq" id="WP_099620706.1">
    <property type="nucleotide sequence ID" value="NZ_CP024201.1"/>
</dbReference>
<feature type="transmembrane region" description="Helical" evidence="1">
    <location>
        <begin position="84"/>
        <end position="107"/>
    </location>
</feature>
<feature type="transmembrane region" description="Helical" evidence="1">
    <location>
        <begin position="53"/>
        <end position="72"/>
    </location>
</feature>
<dbReference type="EMBL" id="CP024201">
    <property type="protein sequence ID" value="ATQ41450.1"/>
    <property type="molecule type" value="Genomic_DNA"/>
</dbReference>